<dbReference type="EMBL" id="CAUYUJ010009791">
    <property type="protein sequence ID" value="CAK0827688.1"/>
    <property type="molecule type" value="Genomic_DNA"/>
</dbReference>
<feature type="region of interest" description="Disordered" evidence="2">
    <location>
        <begin position="1"/>
        <end position="55"/>
    </location>
</feature>
<feature type="region of interest" description="Disordered" evidence="2">
    <location>
        <begin position="215"/>
        <end position="375"/>
    </location>
</feature>
<dbReference type="InterPro" id="IPR002048">
    <property type="entry name" value="EF_hand_dom"/>
</dbReference>
<dbReference type="InterPro" id="IPR018247">
    <property type="entry name" value="EF_Hand_1_Ca_BS"/>
</dbReference>
<keyword evidence="1" id="KW-0106">Calcium</keyword>
<dbReference type="Gene3D" id="1.10.238.10">
    <property type="entry name" value="EF-hand"/>
    <property type="match status" value="1"/>
</dbReference>
<feature type="compositionally biased region" description="Polar residues" evidence="2">
    <location>
        <begin position="276"/>
        <end position="285"/>
    </location>
</feature>
<evidence type="ECO:0000256" key="1">
    <source>
        <dbReference type="ARBA" id="ARBA00022837"/>
    </source>
</evidence>
<dbReference type="PROSITE" id="PS50222">
    <property type="entry name" value="EF_HAND_2"/>
    <property type="match status" value="1"/>
</dbReference>
<name>A0ABN9S746_9DINO</name>
<feature type="domain" description="EF-hand" evidence="3">
    <location>
        <begin position="430"/>
        <end position="465"/>
    </location>
</feature>
<sequence length="504" mass="53687">MPANAAAARPDLGMAAPPSRGGGAHGSRRGNTAPGRRAGAWPASPGAGAQPALLRPASCSGGAWARRLPESLQSSFAEPLPMEKTTSTATGFDGGFSKFSASSSMRGSRFTVEEMNSMRRQVSPSSECREKAEAYWQTVGGIRETMGGKSLHTLPVLKGKFFNHPKVKASLIPSTVKRTENGKTGLGFLDAEAEPLPMEPMTAVVLEGGIYPRVLSPDSRSRPSATSAASASPGSPAPDGLAPSTRDGGKSLAFAPLQEKASPTSLPSNKDKPRSWQRTSTQQQLPRAAAGSPGGPLQPPSRGLAPTSSRCSPPPGRSRSPATRRRRSGWMPPAPTGRTSLGSALLPGRRRPRPPRPPWRRRPRPGQPGLGTTAGAVTLTTLHALRLQIKERFGSVAEAFERFAEDVPLTRAPTRKEWLRLLGKHGFDWFTKARMDSVFDQLDKDRDGYVSVTELRIAIEATAPVRTTASLRRRWLAFGFSSMVQAAARMDDNGQDPRAGSGSP</sequence>
<accession>A0ABN9S746</accession>
<organism evidence="4 5">
    <name type="scientific">Prorocentrum cordatum</name>
    <dbReference type="NCBI Taxonomy" id="2364126"/>
    <lineage>
        <taxon>Eukaryota</taxon>
        <taxon>Sar</taxon>
        <taxon>Alveolata</taxon>
        <taxon>Dinophyceae</taxon>
        <taxon>Prorocentrales</taxon>
        <taxon>Prorocentraceae</taxon>
        <taxon>Prorocentrum</taxon>
    </lineage>
</organism>
<feature type="compositionally biased region" description="Low complexity" evidence="2">
    <location>
        <begin position="306"/>
        <end position="321"/>
    </location>
</feature>
<feature type="compositionally biased region" description="Low complexity" evidence="2">
    <location>
        <begin position="216"/>
        <end position="244"/>
    </location>
</feature>
<feature type="compositionally biased region" description="Basic residues" evidence="2">
    <location>
        <begin position="348"/>
        <end position="364"/>
    </location>
</feature>
<evidence type="ECO:0000313" key="5">
    <source>
        <dbReference type="Proteomes" id="UP001189429"/>
    </source>
</evidence>
<reference evidence="4" key="1">
    <citation type="submission" date="2023-10" db="EMBL/GenBank/DDBJ databases">
        <authorList>
            <person name="Chen Y."/>
            <person name="Shah S."/>
            <person name="Dougan E. K."/>
            <person name="Thang M."/>
            <person name="Chan C."/>
        </authorList>
    </citation>
    <scope>NUCLEOTIDE SEQUENCE [LARGE SCALE GENOMIC DNA]</scope>
</reference>
<proteinExistence type="predicted"/>
<dbReference type="Proteomes" id="UP001189429">
    <property type="component" value="Unassembled WGS sequence"/>
</dbReference>
<evidence type="ECO:0000256" key="2">
    <source>
        <dbReference type="SAM" id="MobiDB-lite"/>
    </source>
</evidence>
<evidence type="ECO:0000259" key="3">
    <source>
        <dbReference type="PROSITE" id="PS50222"/>
    </source>
</evidence>
<dbReference type="PROSITE" id="PS00018">
    <property type="entry name" value="EF_HAND_1"/>
    <property type="match status" value="1"/>
</dbReference>
<gene>
    <name evidence="4" type="ORF">PCOR1329_LOCUS27158</name>
</gene>
<comment type="caution">
    <text evidence="4">The sequence shown here is derived from an EMBL/GenBank/DDBJ whole genome shotgun (WGS) entry which is preliminary data.</text>
</comment>
<feature type="compositionally biased region" description="Low complexity" evidence="2">
    <location>
        <begin position="29"/>
        <end position="52"/>
    </location>
</feature>
<dbReference type="SUPFAM" id="SSF47473">
    <property type="entry name" value="EF-hand"/>
    <property type="match status" value="1"/>
</dbReference>
<protein>
    <recommendedName>
        <fullName evidence="3">EF-hand domain-containing protein</fullName>
    </recommendedName>
</protein>
<keyword evidence="5" id="KW-1185">Reference proteome</keyword>
<dbReference type="InterPro" id="IPR011992">
    <property type="entry name" value="EF-hand-dom_pair"/>
</dbReference>
<evidence type="ECO:0000313" key="4">
    <source>
        <dbReference type="EMBL" id="CAK0827688.1"/>
    </source>
</evidence>